<name>A0A0K1PK50_9BACT</name>
<evidence type="ECO:0000256" key="5">
    <source>
        <dbReference type="ARBA" id="ARBA00023284"/>
    </source>
</evidence>
<dbReference type="PANTHER" id="PTHR13887">
    <property type="entry name" value="GLUTATHIONE S-TRANSFERASE KAPPA"/>
    <property type="match status" value="1"/>
</dbReference>
<keyword evidence="8" id="KW-1185">Reference proteome</keyword>
<dbReference type="Gene3D" id="3.40.30.10">
    <property type="entry name" value="Glutaredoxin"/>
    <property type="match status" value="1"/>
</dbReference>
<evidence type="ECO:0000256" key="3">
    <source>
        <dbReference type="ARBA" id="ARBA00023002"/>
    </source>
</evidence>
<dbReference type="InterPro" id="IPR012336">
    <property type="entry name" value="Thioredoxin-like_fold"/>
</dbReference>
<reference evidence="7 8" key="1">
    <citation type="submission" date="2015-08" db="EMBL/GenBank/DDBJ databases">
        <authorList>
            <person name="Babu N.S."/>
            <person name="Beckwith C.J."/>
            <person name="Beseler K.G."/>
            <person name="Brison A."/>
            <person name="Carone J.V."/>
            <person name="Caskin T.P."/>
            <person name="Diamond M."/>
            <person name="Durham M.E."/>
            <person name="Foxe J.M."/>
            <person name="Go M."/>
            <person name="Henderson B.A."/>
            <person name="Jones I.B."/>
            <person name="McGettigan J.A."/>
            <person name="Micheletti S.J."/>
            <person name="Nasrallah M.E."/>
            <person name="Ortiz D."/>
            <person name="Piller C.R."/>
            <person name="Privatt S.R."/>
            <person name="Schneider S.L."/>
            <person name="Sharp S."/>
            <person name="Smith T.C."/>
            <person name="Stanton J.D."/>
            <person name="Ullery H.E."/>
            <person name="Wilson R.J."/>
            <person name="Serrano M.G."/>
            <person name="Buck G."/>
            <person name="Lee V."/>
            <person name="Wang Y."/>
            <person name="Carvalho R."/>
            <person name="Voegtly L."/>
            <person name="Shi R."/>
            <person name="Duckworth R."/>
            <person name="Johnson A."/>
            <person name="Loviza R."/>
            <person name="Walstead R."/>
            <person name="Shah Z."/>
            <person name="Kiflezghi M."/>
            <person name="Wade K."/>
            <person name="Ball S.L."/>
            <person name="Bradley K.W."/>
            <person name="Asai D.J."/>
            <person name="Bowman C.A."/>
            <person name="Russell D.A."/>
            <person name="Pope W.H."/>
            <person name="Jacobs-Sera D."/>
            <person name="Hendrix R.W."/>
            <person name="Hatfull G.F."/>
        </authorList>
    </citation>
    <scope>NUCLEOTIDE SEQUENCE [LARGE SCALE GENOMIC DNA]</scope>
    <source>
        <strain evidence="7 8">DSM 27648</strain>
    </source>
</reference>
<dbReference type="InterPro" id="IPR013766">
    <property type="entry name" value="Thioredoxin_domain"/>
</dbReference>
<keyword evidence="4" id="KW-1015">Disulfide bond</keyword>
<keyword evidence="5" id="KW-0676">Redox-active center</keyword>
<proteinExistence type="inferred from homology"/>
<accession>A0A0K1PK50</accession>
<dbReference type="AlphaFoldDB" id="A0A0K1PK50"/>
<gene>
    <name evidence="7" type="ORF">AKJ09_00556</name>
</gene>
<evidence type="ECO:0000259" key="6">
    <source>
        <dbReference type="PROSITE" id="PS51352"/>
    </source>
</evidence>
<evidence type="ECO:0000313" key="7">
    <source>
        <dbReference type="EMBL" id="AKU93892.1"/>
    </source>
</evidence>
<dbReference type="PANTHER" id="PTHR13887:SF14">
    <property type="entry name" value="DISULFIDE BOND FORMATION PROTEIN D"/>
    <property type="match status" value="1"/>
</dbReference>
<dbReference type="OrthoDB" id="9784686at2"/>
<sequence length="182" mass="20134">MAELKLSAPVGRRDHAQGLDSAPLVLVEYGDYQCPFCARAHGRIKELQREFGDNLLFVFRNFPLVEVHPDALRAAETAEWAALQGEFWPIHDWLFEHQDELDPQGLLAAAADFELDPGGLQTAWQKRSQLPRIREDVRSANDSGVGGTPAFFIDDFPYEGGLDQLSLVLRSVLASGASTRSG</sequence>
<keyword evidence="3" id="KW-0560">Oxidoreductase</keyword>
<dbReference type="KEGG" id="llu:AKJ09_00556"/>
<dbReference type="EMBL" id="CP012333">
    <property type="protein sequence ID" value="AKU93892.1"/>
    <property type="molecule type" value="Genomic_DNA"/>
</dbReference>
<dbReference type="RefSeq" id="WP_146645570.1">
    <property type="nucleotide sequence ID" value="NZ_CP012333.1"/>
</dbReference>
<dbReference type="PROSITE" id="PS51352">
    <property type="entry name" value="THIOREDOXIN_2"/>
    <property type="match status" value="1"/>
</dbReference>
<evidence type="ECO:0000256" key="2">
    <source>
        <dbReference type="ARBA" id="ARBA00022729"/>
    </source>
</evidence>
<dbReference type="SUPFAM" id="SSF52833">
    <property type="entry name" value="Thioredoxin-like"/>
    <property type="match status" value="1"/>
</dbReference>
<dbReference type="STRING" id="1391654.AKJ09_00556"/>
<dbReference type="Proteomes" id="UP000064967">
    <property type="component" value="Chromosome"/>
</dbReference>
<evidence type="ECO:0000256" key="1">
    <source>
        <dbReference type="ARBA" id="ARBA00005791"/>
    </source>
</evidence>
<keyword evidence="2" id="KW-0732">Signal</keyword>
<organism evidence="7 8">
    <name type="scientific">Labilithrix luteola</name>
    <dbReference type="NCBI Taxonomy" id="1391654"/>
    <lineage>
        <taxon>Bacteria</taxon>
        <taxon>Pseudomonadati</taxon>
        <taxon>Myxococcota</taxon>
        <taxon>Polyangia</taxon>
        <taxon>Polyangiales</taxon>
        <taxon>Labilitrichaceae</taxon>
        <taxon>Labilithrix</taxon>
    </lineage>
</organism>
<feature type="domain" description="Thioredoxin" evidence="6">
    <location>
        <begin position="1"/>
        <end position="174"/>
    </location>
</feature>
<evidence type="ECO:0000313" key="8">
    <source>
        <dbReference type="Proteomes" id="UP000064967"/>
    </source>
</evidence>
<protein>
    <submittedName>
        <fullName evidence="7">Na+/H+ antiporter NhaA</fullName>
    </submittedName>
</protein>
<dbReference type="GO" id="GO:0016491">
    <property type="term" value="F:oxidoreductase activity"/>
    <property type="evidence" value="ECO:0007669"/>
    <property type="project" value="UniProtKB-KW"/>
</dbReference>
<dbReference type="Pfam" id="PF13462">
    <property type="entry name" value="Thioredoxin_4"/>
    <property type="match status" value="1"/>
</dbReference>
<dbReference type="InterPro" id="IPR036249">
    <property type="entry name" value="Thioredoxin-like_sf"/>
</dbReference>
<evidence type="ECO:0000256" key="4">
    <source>
        <dbReference type="ARBA" id="ARBA00023157"/>
    </source>
</evidence>
<comment type="similarity">
    <text evidence="1">Belongs to the thioredoxin family. DsbA subfamily.</text>
</comment>